<evidence type="ECO:0000256" key="3">
    <source>
        <dbReference type="ARBA" id="ARBA00023015"/>
    </source>
</evidence>
<evidence type="ECO:0000313" key="8">
    <source>
        <dbReference type="EMBL" id="MBW0484875.1"/>
    </source>
</evidence>
<proteinExistence type="predicted"/>
<dbReference type="CDD" id="cd00067">
    <property type="entry name" value="GAL4"/>
    <property type="match status" value="1"/>
</dbReference>
<dbReference type="GO" id="GO:0008270">
    <property type="term" value="F:zinc ion binding"/>
    <property type="evidence" value="ECO:0007669"/>
    <property type="project" value="InterPro"/>
</dbReference>
<dbReference type="AlphaFoldDB" id="A0A9Q3CL66"/>
<sequence length="902" mass="101934">MSSQTPIPKEPSPHSPVSTAPSGSTSFSLPLQTQVNSDQYSNSETVSSFAAGIYQPLPSGRYPQGSKPPFHHSRDPPSSSNALCSSPTETSRLARSSLRSKKSKMGARASIACETCRRRKVRCSGDYPICSFCLGRQLPCVYDGHPLRTKALDPPPSAPTAHEHSSLSVQSADSLQFNLDFPKKQVIQEAINAFLVHFVEEGFFTFFHRPTLIRQMESDLIPPEILFSILCLAGRFCKTLKALNNENIRNTCSFYGDKALSLIQTQQEELSLSRIQVHLMLGFYYCTENNERRGWMLIGAAIRMSQLLKLGHLDDDDCFSPSTKPACEEEVETGRSGYDRTLIEHDVKRRTFWACFFLERIFADGKERFVMINVENDSLKTRFPISESEFILGRWMKTEKFSSTSPPWGAISKNLLQGNSSGSTACTGNSPREVDLFGQLMRISELWHQVLKYVSSGGRNKDRRCPWLSESTFSRLDELLSEWEMYLPPHMQYCEANLVAYSMIGRGKTYGLIHLLYFTSLLYLHRDYMPFLPPLNYQPKDGPIDGDPLWHPNNNIIPPNPEWWQTSAETCFRAANAVTDLFISLDYRGCRLTTPFAGFSILTAATMHVHLWFWPGSSSKLKNSGEYLALDTRILNDFKQAWFISDQWCQALNMRYALNSLIHHNECPKTPISPPLSLIRAGLMKIINTRTDDTPIEKLANSSNQQSPDEGFVETSKRCKLNSMETFQVVPSSPKKVDCSLPNVVEIVGQTHNIFEENWPEPRLLENQTCSFIGVNHRRQQEEHQQHYSRMHSALTPDSLLRSPSSAHLSSPCVYYEEKSAENSQNTNVDNEPQSHTFFEEVSKQSLTNNYSGQCNVEFADDLAFGLNILSDWNAINLLNTCQTTTTNQNNDQTTSSDMALA</sequence>
<name>A0A9Q3CL66_9BASI</name>
<dbReference type="PROSITE" id="PS50048">
    <property type="entry name" value="ZN2_CY6_FUNGAL_2"/>
    <property type="match status" value="1"/>
</dbReference>
<evidence type="ECO:0000313" key="9">
    <source>
        <dbReference type="Proteomes" id="UP000765509"/>
    </source>
</evidence>
<keyword evidence="9" id="KW-1185">Reference proteome</keyword>
<feature type="domain" description="Zn(2)-C6 fungal-type" evidence="7">
    <location>
        <begin position="112"/>
        <end position="142"/>
    </location>
</feature>
<keyword evidence="4" id="KW-0804">Transcription</keyword>
<comment type="caution">
    <text evidence="8">The sequence shown here is derived from an EMBL/GenBank/DDBJ whole genome shotgun (WGS) entry which is preliminary data.</text>
</comment>
<feature type="region of interest" description="Disordered" evidence="6">
    <location>
        <begin position="1"/>
        <end position="42"/>
    </location>
</feature>
<reference evidence="8" key="1">
    <citation type="submission" date="2021-03" db="EMBL/GenBank/DDBJ databases">
        <title>Draft genome sequence of rust myrtle Austropuccinia psidii MF-1, a brazilian biotype.</title>
        <authorList>
            <person name="Quecine M.C."/>
            <person name="Pachon D.M.R."/>
            <person name="Bonatelli M.L."/>
            <person name="Correr F.H."/>
            <person name="Franceschini L.M."/>
            <person name="Leite T.F."/>
            <person name="Margarido G.R.A."/>
            <person name="Almeida C.A."/>
            <person name="Ferrarezi J.A."/>
            <person name="Labate C.A."/>
        </authorList>
    </citation>
    <scope>NUCLEOTIDE SEQUENCE</scope>
    <source>
        <strain evidence="8">MF-1</strain>
    </source>
</reference>
<dbReference type="Pfam" id="PF04082">
    <property type="entry name" value="Fungal_trans"/>
    <property type="match status" value="1"/>
</dbReference>
<dbReference type="Gene3D" id="4.10.240.10">
    <property type="entry name" value="Zn(2)-C6 fungal-type DNA-binding domain"/>
    <property type="match status" value="1"/>
</dbReference>
<dbReference type="PANTHER" id="PTHR47338">
    <property type="entry name" value="ZN(II)2CYS6 TRANSCRIPTION FACTOR (EUROFUNG)-RELATED"/>
    <property type="match status" value="1"/>
</dbReference>
<dbReference type="InterPro" id="IPR007219">
    <property type="entry name" value="XnlR_reg_dom"/>
</dbReference>
<feature type="region of interest" description="Disordered" evidence="6">
    <location>
        <begin position="57"/>
        <end position="103"/>
    </location>
</feature>
<feature type="compositionally biased region" description="Polar residues" evidence="6">
    <location>
        <begin position="76"/>
        <end position="90"/>
    </location>
</feature>
<accession>A0A9Q3CL66</accession>
<dbReference type="InterPro" id="IPR001138">
    <property type="entry name" value="Zn2Cys6_DnaBD"/>
</dbReference>
<dbReference type="Pfam" id="PF00172">
    <property type="entry name" value="Zn_clus"/>
    <property type="match status" value="1"/>
</dbReference>
<evidence type="ECO:0000256" key="1">
    <source>
        <dbReference type="ARBA" id="ARBA00004123"/>
    </source>
</evidence>
<evidence type="ECO:0000256" key="2">
    <source>
        <dbReference type="ARBA" id="ARBA00022723"/>
    </source>
</evidence>
<dbReference type="SMART" id="SM00906">
    <property type="entry name" value="Fungal_trans"/>
    <property type="match status" value="1"/>
</dbReference>
<dbReference type="SUPFAM" id="SSF57701">
    <property type="entry name" value="Zn2/Cys6 DNA-binding domain"/>
    <property type="match status" value="1"/>
</dbReference>
<dbReference type="EMBL" id="AVOT02007887">
    <property type="protein sequence ID" value="MBW0484875.1"/>
    <property type="molecule type" value="Genomic_DNA"/>
</dbReference>
<dbReference type="GO" id="GO:0000981">
    <property type="term" value="F:DNA-binding transcription factor activity, RNA polymerase II-specific"/>
    <property type="evidence" value="ECO:0007669"/>
    <property type="project" value="InterPro"/>
</dbReference>
<dbReference type="InterPro" id="IPR036864">
    <property type="entry name" value="Zn2-C6_fun-type_DNA-bd_sf"/>
</dbReference>
<organism evidence="8 9">
    <name type="scientific">Austropuccinia psidii MF-1</name>
    <dbReference type="NCBI Taxonomy" id="1389203"/>
    <lineage>
        <taxon>Eukaryota</taxon>
        <taxon>Fungi</taxon>
        <taxon>Dikarya</taxon>
        <taxon>Basidiomycota</taxon>
        <taxon>Pucciniomycotina</taxon>
        <taxon>Pucciniomycetes</taxon>
        <taxon>Pucciniales</taxon>
        <taxon>Sphaerophragmiaceae</taxon>
        <taxon>Austropuccinia</taxon>
    </lineage>
</organism>
<evidence type="ECO:0000256" key="6">
    <source>
        <dbReference type="SAM" id="MobiDB-lite"/>
    </source>
</evidence>
<evidence type="ECO:0000259" key="7">
    <source>
        <dbReference type="PROSITE" id="PS50048"/>
    </source>
</evidence>
<evidence type="ECO:0000256" key="5">
    <source>
        <dbReference type="ARBA" id="ARBA00023242"/>
    </source>
</evidence>
<dbReference type="CDD" id="cd12148">
    <property type="entry name" value="fungal_TF_MHR"/>
    <property type="match status" value="1"/>
</dbReference>
<dbReference type="OrthoDB" id="2399539at2759"/>
<dbReference type="GO" id="GO:0003677">
    <property type="term" value="F:DNA binding"/>
    <property type="evidence" value="ECO:0007669"/>
    <property type="project" value="InterPro"/>
</dbReference>
<dbReference type="GO" id="GO:0005634">
    <property type="term" value="C:nucleus"/>
    <property type="evidence" value="ECO:0007669"/>
    <property type="project" value="UniProtKB-SubCell"/>
</dbReference>
<evidence type="ECO:0000256" key="4">
    <source>
        <dbReference type="ARBA" id="ARBA00023163"/>
    </source>
</evidence>
<protein>
    <recommendedName>
        <fullName evidence="7">Zn(2)-C6 fungal-type domain-containing protein</fullName>
    </recommendedName>
</protein>
<dbReference type="PROSITE" id="PS00463">
    <property type="entry name" value="ZN2_CY6_FUNGAL_1"/>
    <property type="match status" value="1"/>
</dbReference>
<gene>
    <name evidence="8" type="ORF">O181_024590</name>
</gene>
<keyword evidence="3" id="KW-0805">Transcription regulation</keyword>
<dbReference type="Proteomes" id="UP000765509">
    <property type="component" value="Unassembled WGS sequence"/>
</dbReference>
<dbReference type="InterPro" id="IPR050815">
    <property type="entry name" value="TF_fung"/>
</dbReference>
<dbReference type="SMART" id="SM00066">
    <property type="entry name" value="GAL4"/>
    <property type="match status" value="1"/>
</dbReference>
<dbReference type="GO" id="GO:0006351">
    <property type="term" value="P:DNA-templated transcription"/>
    <property type="evidence" value="ECO:0007669"/>
    <property type="project" value="InterPro"/>
</dbReference>
<keyword evidence="2" id="KW-0479">Metal-binding</keyword>
<feature type="compositionally biased region" description="Polar residues" evidence="6">
    <location>
        <begin position="15"/>
        <end position="42"/>
    </location>
</feature>
<dbReference type="PANTHER" id="PTHR47338:SF5">
    <property type="entry name" value="ZN(II)2CYS6 TRANSCRIPTION FACTOR (EUROFUNG)"/>
    <property type="match status" value="1"/>
</dbReference>
<keyword evidence="5" id="KW-0539">Nucleus</keyword>
<comment type="subcellular location">
    <subcellularLocation>
        <location evidence="1">Nucleus</location>
    </subcellularLocation>
</comment>